<dbReference type="RefSeq" id="WP_017510684.1">
    <property type="nucleotide sequence ID" value="NZ_CP037901.1"/>
</dbReference>
<keyword evidence="2" id="KW-0560">Oxidoreductase</keyword>
<dbReference type="PRINTS" id="PR00080">
    <property type="entry name" value="SDRFAMILY"/>
</dbReference>
<dbReference type="CDD" id="cd05233">
    <property type="entry name" value="SDR_c"/>
    <property type="match status" value="1"/>
</dbReference>
<dbReference type="EMBL" id="CP037901">
    <property type="protein sequence ID" value="QBP11809.1"/>
    <property type="molecule type" value="Genomic_DNA"/>
</dbReference>
<protein>
    <submittedName>
        <fullName evidence="3">SDR family oxidoreductase</fullName>
    </submittedName>
</protein>
<name>A0A482IXA2_9BURK</name>
<evidence type="ECO:0000256" key="1">
    <source>
        <dbReference type="ARBA" id="ARBA00006484"/>
    </source>
</evidence>
<dbReference type="GO" id="GO:0016491">
    <property type="term" value="F:oxidoreductase activity"/>
    <property type="evidence" value="ECO:0007669"/>
    <property type="project" value="UniProtKB-KW"/>
</dbReference>
<dbReference type="InterPro" id="IPR036291">
    <property type="entry name" value="NAD(P)-bd_dom_sf"/>
</dbReference>
<dbReference type="Proteomes" id="UP000253772">
    <property type="component" value="Chromosome c2"/>
</dbReference>
<evidence type="ECO:0000313" key="3">
    <source>
        <dbReference type="EMBL" id="QBP11809.1"/>
    </source>
</evidence>
<evidence type="ECO:0000256" key="2">
    <source>
        <dbReference type="ARBA" id="ARBA00023002"/>
    </source>
</evidence>
<dbReference type="PANTHER" id="PTHR24321:SF14">
    <property type="entry name" value="SHORT-CHAIN TYPE DEHYDROGENASE_REDUCTASE BLR2146-RELATED"/>
    <property type="match status" value="1"/>
</dbReference>
<dbReference type="Gene3D" id="3.40.50.720">
    <property type="entry name" value="NAD(P)-binding Rossmann-like Domain"/>
    <property type="match status" value="1"/>
</dbReference>
<accession>A0A482IXA2</accession>
<evidence type="ECO:0000313" key="4">
    <source>
        <dbReference type="Proteomes" id="UP000253772"/>
    </source>
</evidence>
<comment type="similarity">
    <text evidence="1">Belongs to the short-chain dehydrogenases/reductases (SDR) family.</text>
</comment>
<gene>
    <name evidence="3" type="ORF">DDF84_018530</name>
</gene>
<dbReference type="FunFam" id="3.40.50.720:FF:000084">
    <property type="entry name" value="Short-chain dehydrogenase reductase"/>
    <property type="match status" value="1"/>
</dbReference>
<organism evidence="3 4">
    <name type="scientific">Cupriavidus metallidurans</name>
    <dbReference type="NCBI Taxonomy" id="119219"/>
    <lineage>
        <taxon>Bacteria</taxon>
        <taxon>Pseudomonadati</taxon>
        <taxon>Pseudomonadota</taxon>
        <taxon>Betaproteobacteria</taxon>
        <taxon>Burkholderiales</taxon>
        <taxon>Burkholderiaceae</taxon>
        <taxon>Cupriavidus</taxon>
    </lineage>
</organism>
<sequence length="268" mass="28008">MHKQSEDLYGKVALISGGAGAIGTATASKLAACGARVVIADLPGADGERIAYDLRQQRLEVRACELDLASEASIEAAIAFAVRTYGRLDILDNNAAMKGLPDDRDVASMSADVWDSVMAVNARGTMLMCKHAVPAMIAAGGGSIINISSGTSLAGDVFQTAYAVSKGAINTLTRYVATQYGAQGVRCNALLVGSVLTPPMRRALPPPMRDVIEAHKLAGRLGQPEDIAEMVAFLASDRSAWITGQAWSVDGGFFAHSPTTPQFAALRA</sequence>
<dbReference type="OrthoDB" id="7064009at2"/>
<dbReference type="Pfam" id="PF13561">
    <property type="entry name" value="adh_short_C2"/>
    <property type="match status" value="1"/>
</dbReference>
<reference evidence="3 4" key="1">
    <citation type="submission" date="2019-03" db="EMBL/GenBank/DDBJ databases">
        <title>Comparative insights into the high quality Complete genome sequence of highly metal resistant Cupriavidus metallidurans strain BS1 isolated from a gold-copper mine.</title>
        <authorList>
            <person name="Mazhar H.S."/>
            <person name="Rensing C."/>
        </authorList>
    </citation>
    <scope>NUCLEOTIDE SEQUENCE [LARGE SCALE GENOMIC DNA]</scope>
    <source>
        <strain evidence="3 4">BS1</strain>
    </source>
</reference>
<proteinExistence type="inferred from homology"/>
<dbReference type="SUPFAM" id="SSF51735">
    <property type="entry name" value="NAD(P)-binding Rossmann-fold domains"/>
    <property type="match status" value="1"/>
</dbReference>
<dbReference type="PANTHER" id="PTHR24321">
    <property type="entry name" value="DEHYDROGENASES, SHORT CHAIN"/>
    <property type="match status" value="1"/>
</dbReference>
<dbReference type="PRINTS" id="PR00081">
    <property type="entry name" value="GDHRDH"/>
</dbReference>
<dbReference type="InterPro" id="IPR002347">
    <property type="entry name" value="SDR_fam"/>
</dbReference>
<dbReference type="AlphaFoldDB" id="A0A482IXA2"/>